<sequence length="117" mass="13071">MSVSVRAGTLDRGISVQQRTTQRDSFGQQIIAWSEIKTVYAHIEALTGSERDAAMSISADISHRITVRYDDIWSDPKTVAAYRIVYGTRTFNINAPMNIDEANRLVELLCTEGLTYG</sequence>
<evidence type="ECO:0000313" key="1">
    <source>
        <dbReference type="EMBL" id="TCG08375.1"/>
    </source>
</evidence>
<protein>
    <submittedName>
        <fullName evidence="1">Head-tail adaptor protein</fullName>
    </submittedName>
</protein>
<dbReference type="Pfam" id="PF05521">
    <property type="entry name" value="Phage_HCP"/>
    <property type="match status" value="1"/>
</dbReference>
<dbReference type="NCBIfam" id="TIGR01563">
    <property type="entry name" value="gp16_SPP1"/>
    <property type="match status" value="1"/>
</dbReference>
<organism evidence="1 2">
    <name type="scientific">Paraburkholderia steynii</name>
    <dbReference type="NCBI Taxonomy" id="1245441"/>
    <lineage>
        <taxon>Bacteria</taxon>
        <taxon>Pseudomonadati</taxon>
        <taxon>Pseudomonadota</taxon>
        <taxon>Betaproteobacteria</taxon>
        <taxon>Burkholderiales</taxon>
        <taxon>Burkholderiaceae</taxon>
        <taxon>Paraburkholderia</taxon>
    </lineage>
</organism>
<keyword evidence="2" id="KW-1185">Reference proteome</keyword>
<dbReference type="Gene3D" id="2.40.10.270">
    <property type="entry name" value="Bacteriophage SPP1 head-tail adaptor protein"/>
    <property type="match status" value="1"/>
</dbReference>
<name>A0A4R0XHW9_9BURK</name>
<proteinExistence type="predicted"/>
<reference evidence="1 2" key="1">
    <citation type="submission" date="2017-02" db="EMBL/GenBank/DDBJ databases">
        <title>Paraburkholderia sophoroidis sp. nov. and Paraburkholderia steynii sp. nov. rhizobial symbionts of the fynbos legume Hypocalyptus sophoroides.</title>
        <authorList>
            <person name="Steenkamp E.T."/>
            <person name="Beukes C.W."/>
            <person name="Van Zyl E."/>
            <person name="Avontuur J."/>
            <person name="Chan W.Y."/>
            <person name="Hassen A."/>
            <person name="Palmer M."/>
            <person name="Mthombeni L."/>
            <person name="Phalane F."/>
            <person name="Sereme K."/>
            <person name="Venter S.N."/>
        </authorList>
    </citation>
    <scope>NUCLEOTIDE SEQUENCE [LARGE SCALE GENOMIC DNA]</scope>
    <source>
        <strain evidence="1 2">HC1.1ba</strain>
    </source>
</reference>
<accession>A0A4R0XHW9</accession>
<gene>
    <name evidence="1" type="ORF">BZM27_12640</name>
</gene>
<evidence type="ECO:0000313" key="2">
    <source>
        <dbReference type="Proteomes" id="UP000294200"/>
    </source>
</evidence>
<comment type="caution">
    <text evidence="1">The sequence shown here is derived from an EMBL/GenBank/DDBJ whole genome shotgun (WGS) entry which is preliminary data.</text>
</comment>
<dbReference type="AlphaFoldDB" id="A0A4R0XHW9"/>
<dbReference type="InterPro" id="IPR008767">
    <property type="entry name" value="Phage_SPP1_head-tail_adaptor"/>
</dbReference>
<dbReference type="Proteomes" id="UP000294200">
    <property type="component" value="Unassembled WGS sequence"/>
</dbReference>
<dbReference type="EMBL" id="MWML01000036">
    <property type="protein sequence ID" value="TCG08375.1"/>
    <property type="molecule type" value="Genomic_DNA"/>
</dbReference>
<dbReference type="InterPro" id="IPR038666">
    <property type="entry name" value="SSP1_head-tail_sf"/>
</dbReference>